<protein>
    <submittedName>
        <fullName evidence="5">mRNA cleavage and polyadenylation factor I complex, subunit RNA14</fullName>
    </submittedName>
</protein>
<evidence type="ECO:0000256" key="2">
    <source>
        <dbReference type="ARBA" id="ARBA00022737"/>
    </source>
</evidence>
<organism evidence="5 6">
    <name type="scientific">Pseudoloma neurophilia</name>
    <dbReference type="NCBI Taxonomy" id="146866"/>
    <lineage>
        <taxon>Eukaryota</taxon>
        <taxon>Fungi</taxon>
        <taxon>Fungi incertae sedis</taxon>
        <taxon>Microsporidia</taxon>
        <taxon>Pseudoloma</taxon>
    </lineage>
</organism>
<comment type="subcellular location">
    <subcellularLocation>
        <location evidence="1">Nucleus</location>
    </subcellularLocation>
</comment>
<evidence type="ECO:0000259" key="4">
    <source>
        <dbReference type="Pfam" id="PF05843"/>
    </source>
</evidence>
<dbReference type="InterPro" id="IPR011990">
    <property type="entry name" value="TPR-like_helical_dom_sf"/>
</dbReference>
<dbReference type="PANTHER" id="PTHR19980">
    <property type="entry name" value="RNA CLEAVAGE STIMULATION FACTOR"/>
    <property type="match status" value="1"/>
</dbReference>
<dbReference type="InterPro" id="IPR045243">
    <property type="entry name" value="Rna14-like"/>
</dbReference>
<evidence type="ECO:0000256" key="3">
    <source>
        <dbReference type="ARBA" id="ARBA00023242"/>
    </source>
</evidence>
<dbReference type="Pfam" id="PF05843">
    <property type="entry name" value="Suf"/>
    <property type="match status" value="1"/>
</dbReference>
<accession>A0A0R0M338</accession>
<keyword evidence="6" id="KW-1185">Reference proteome</keyword>
<dbReference type="Gene3D" id="1.25.40.10">
    <property type="entry name" value="Tetratricopeptide repeat domain"/>
    <property type="match status" value="1"/>
</dbReference>
<sequence length="591" mass="70188">PSKLKMHSPMVKFAHFLKNNNRHGELQEFFDKFLVNSKNIDFWLLYIQCVEENLFLRDVTPDDTNSIDLITSAYESAIQCLTHNPDIIIVFSKYLDHLQNNYNPSLTIDRIRSTYQLILSQAIINQEQVLADYEKFENELNRSSAKAILEKLTISKLPKKLSIKFNMDKPLIPQITVMNYQVLFESYTGELERQTLNLILKDIFYWKEEIWYEIISLSTDKTTLIEESIFVNTICSHKKCSNDKCSHDKCSNDKCSNEITEEDISKYFNKNSGKFELFKTITNENLFFLLQGAHFNIIQLRNFIFKENSHEKFTQTEKFENIEKSEKFENIEKSDKTEKNSLSDKSEKFTQSEKTEKFTLMDLQPSFIKLKRRQKDLMFIHLFTQEGKRLLFEQVTNFFILIIDLIGPLVFYHVSRFFYHNSSNINHFLNIMLLGIKLSSKVTDLKDFENIEDIPLFSLVLQRYLIDFLYLQSKFELAKQFESIFKIENNISISRYETFEKDKSVNLKIKSNIQSMEAFYYEPKIEYDEFVIKFKNNKDFMDLICFDVLKPLRHENILSILEEADVPKWIQDCDIKISIYELKKVFEQIKS</sequence>
<dbReference type="EMBL" id="LGUB01000330">
    <property type="protein sequence ID" value="KRH93457.1"/>
    <property type="molecule type" value="Genomic_DNA"/>
</dbReference>
<feature type="domain" description="Suppressor of forked" evidence="4">
    <location>
        <begin position="22"/>
        <end position="150"/>
    </location>
</feature>
<dbReference type="GO" id="GO:0003729">
    <property type="term" value="F:mRNA binding"/>
    <property type="evidence" value="ECO:0007669"/>
    <property type="project" value="TreeGrafter"/>
</dbReference>
<proteinExistence type="predicted"/>
<dbReference type="AlphaFoldDB" id="A0A0R0M338"/>
<dbReference type="VEuPathDB" id="MicrosporidiaDB:M153_8650003"/>
<keyword evidence="2" id="KW-0677">Repeat</keyword>
<dbReference type="PANTHER" id="PTHR19980:SF0">
    <property type="entry name" value="CLEAVAGE STIMULATION FACTOR SUBUNIT 3"/>
    <property type="match status" value="1"/>
</dbReference>
<name>A0A0R0M338_9MICR</name>
<evidence type="ECO:0000313" key="6">
    <source>
        <dbReference type="Proteomes" id="UP000051530"/>
    </source>
</evidence>
<dbReference type="GO" id="GO:0005634">
    <property type="term" value="C:nucleus"/>
    <property type="evidence" value="ECO:0007669"/>
    <property type="project" value="UniProtKB-SubCell"/>
</dbReference>
<dbReference type="SUPFAM" id="SSF48452">
    <property type="entry name" value="TPR-like"/>
    <property type="match status" value="1"/>
</dbReference>
<dbReference type="GO" id="GO:0031124">
    <property type="term" value="P:mRNA 3'-end processing"/>
    <property type="evidence" value="ECO:0007669"/>
    <property type="project" value="InterPro"/>
</dbReference>
<dbReference type="OrthoDB" id="26282at2759"/>
<comment type="caution">
    <text evidence="5">The sequence shown here is derived from an EMBL/GenBank/DDBJ whole genome shotgun (WGS) entry which is preliminary data.</text>
</comment>
<feature type="non-terminal residue" evidence="5">
    <location>
        <position position="1"/>
    </location>
</feature>
<evidence type="ECO:0000256" key="1">
    <source>
        <dbReference type="ARBA" id="ARBA00004123"/>
    </source>
</evidence>
<dbReference type="Proteomes" id="UP000051530">
    <property type="component" value="Unassembled WGS sequence"/>
</dbReference>
<dbReference type="InterPro" id="IPR008847">
    <property type="entry name" value="Suf"/>
</dbReference>
<evidence type="ECO:0000313" key="5">
    <source>
        <dbReference type="EMBL" id="KRH93457.1"/>
    </source>
</evidence>
<reference evidence="5 6" key="1">
    <citation type="submission" date="2015-07" db="EMBL/GenBank/DDBJ databases">
        <title>The genome of Pseudoloma neurophilia, a relevant intracellular parasite of the zebrafish.</title>
        <authorList>
            <person name="Ndikumana S."/>
            <person name="Pelin A."/>
            <person name="Sanders J."/>
            <person name="Corradi N."/>
        </authorList>
    </citation>
    <scope>NUCLEOTIDE SEQUENCE [LARGE SCALE GENOMIC DNA]</scope>
    <source>
        <strain evidence="5 6">MK1</strain>
    </source>
</reference>
<gene>
    <name evidence="5" type="ORF">M153_8650003</name>
</gene>
<keyword evidence="3" id="KW-0539">Nucleus</keyword>